<gene>
    <name evidence="3" type="ORF">L227DRAFT_617510</name>
</gene>
<evidence type="ECO:0000313" key="3">
    <source>
        <dbReference type="EMBL" id="RPD52815.1"/>
    </source>
</evidence>
<reference evidence="3" key="1">
    <citation type="journal article" date="2018" name="Genome Biol. Evol.">
        <title>Genomics and development of Lentinus tigrinus, a white-rot wood-decaying mushroom with dimorphic fruiting bodies.</title>
        <authorList>
            <person name="Wu B."/>
            <person name="Xu Z."/>
            <person name="Knudson A."/>
            <person name="Carlson A."/>
            <person name="Chen N."/>
            <person name="Kovaka S."/>
            <person name="LaButti K."/>
            <person name="Lipzen A."/>
            <person name="Pennachio C."/>
            <person name="Riley R."/>
            <person name="Schakwitz W."/>
            <person name="Umezawa K."/>
            <person name="Ohm R.A."/>
            <person name="Grigoriev I.V."/>
            <person name="Nagy L.G."/>
            <person name="Gibbons J."/>
            <person name="Hibbett D."/>
        </authorList>
    </citation>
    <scope>NUCLEOTIDE SEQUENCE [LARGE SCALE GENOMIC DNA]</scope>
    <source>
        <strain evidence="3">ALCF2SS1-6</strain>
    </source>
</reference>
<evidence type="ECO:0000313" key="4">
    <source>
        <dbReference type="Proteomes" id="UP000313359"/>
    </source>
</evidence>
<dbReference type="Proteomes" id="UP000313359">
    <property type="component" value="Unassembled WGS sequence"/>
</dbReference>
<feature type="region of interest" description="Disordered" evidence="1">
    <location>
        <begin position="33"/>
        <end position="82"/>
    </location>
</feature>
<feature type="chain" id="PRO_5023131318" evidence="2">
    <location>
        <begin position="20"/>
        <end position="186"/>
    </location>
</feature>
<feature type="compositionally biased region" description="Basic and acidic residues" evidence="1">
    <location>
        <begin position="174"/>
        <end position="186"/>
    </location>
</feature>
<evidence type="ECO:0000256" key="1">
    <source>
        <dbReference type="SAM" id="MobiDB-lite"/>
    </source>
</evidence>
<dbReference type="EMBL" id="ML122339">
    <property type="protein sequence ID" value="RPD52815.1"/>
    <property type="molecule type" value="Genomic_DNA"/>
</dbReference>
<accession>A0A5C2RQP4</accession>
<name>A0A5C2RQP4_9APHY</name>
<proteinExistence type="predicted"/>
<sequence length="186" mass="20581">MSHTVLMIWKLRTITFVDSTRVSFQSTSCIRYQGIPPRRQSPRTHAPESGSRGSAHAYTTRSHRPSPATHAPSNSEHDRPQPVPLASVEHVKKGLVALEKLVDAQNVEQEAHAARRSYDCSTTIYIQAGIVVQKSIDNISVFEEESTDSACRESVASVREEQASAAKNALEAPADERQREMSKAEE</sequence>
<evidence type="ECO:0000256" key="2">
    <source>
        <dbReference type="SAM" id="SignalP"/>
    </source>
</evidence>
<feature type="signal peptide" evidence="2">
    <location>
        <begin position="1"/>
        <end position="19"/>
    </location>
</feature>
<dbReference type="AlphaFoldDB" id="A0A5C2RQP4"/>
<protein>
    <submittedName>
        <fullName evidence="3">Uncharacterized protein</fullName>
    </submittedName>
</protein>
<keyword evidence="4" id="KW-1185">Reference proteome</keyword>
<keyword evidence="2" id="KW-0732">Signal</keyword>
<feature type="region of interest" description="Disordered" evidence="1">
    <location>
        <begin position="160"/>
        <end position="186"/>
    </location>
</feature>
<organism evidence="3 4">
    <name type="scientific">Lentinus tigrinus ALCF2SS1-6</name>
    <dbReference type="NCBI Taxonomy" id="1328759"/>
    <lineage>
        <taxon>Eukaryota</taxon>
        <taxon>Fungi</taxon>
        <taxon>Dikarya</taxon>
        <taxon>Basidiomycota</taxon>
        <taxon>Agaricomycotina</taxon>
        <taxon>Agaricomycetes</taxon>
        <taxon>Polyporales</taxon>
        <taxon>Polyporaceae</taxon>
        <taxon>Lentinus</taxon>
    </lineage>
</organism>